<keyword evidence="3" id="KW-1185">Reference proteome</keyword>
<comment type="caution">
    <text evidence="2">The sequence shown here is derived from an EMBL/GenBank/DDBJ whole genome shotgun (WGS) entry which is preliminary data.</text>
</comment>
<keyword evidence="1" id="KW-0472">Membrane</keyword>
<organism evidence="2 3">
    <name type="scientific">Mycoplasma bradburyae</name>
    <dbReference type="NCBI Taxonomy" id="2963128"/>
    <lineage>
        <taxon>Bacteria</taxon>
        <taxon>Bacillati</taxon>
        <taxon>Mycoplasmatota</taxon>
        <taxon>Mollicutes</taxon>
        <taxon>Mycoplasmataceae</taxon>
        <taxon>Mycoplasma</taxon>
    </lineage>
</organism>
<keyword evidence="1" id="KW-0812">Transmembrane</keyword>
<proteinExistence type="predicted"/>
<gene>
    <name evidence="2" type="ORF">LNO68_01570</name>
</gene>
<feature type="transmembrane region" description="Helical" evidence="1">
    <location>
        <begin position="6"/>
        <end position="26"/>
    </location>
</feature>
<dbReference type="EMBL" id="JAJHZM010000007">
    <property type="protein sequence ID" value="MDC4181877.1"/>
    <property type="molecule type" value="Genomic_DNA"/>
</dbReference>
<feature type="transmembrane region" description="Helical" evidence="1">
    <location>
        <begin position="33"/>
        <end position="56"/>
    </location>
</feature>
<evidence type="ECO:0000256" key="1">
    <source>
        <dbReference type="SAM" id="Phobius"/>
    </source>
</evidence>
<dbReference type="Proteomes" id="UP001220940">
    <property type="component" value="Unassembled WGS sequence"/>
</dbReference>
<reference evidence="2" key="1">
    <citation type="submission" date="2021-11" db="EMBL/GenBank/DDBJ databases">
        <title>Description of Mycoplasma bradburyaesp. nov.from sea birds: a tribute to a great mycoplasmologist.</title>
        <authorList>
            <person name="Ramirez A.S."/>
            <person name="Poveda C."/>
            <person name="Suarez-Perez A."/>
            <person name="Rosales R.S."/>
            <person name="Dijkman R."/>
            <person name="Feberwee A."/>
            <person name="Spergser J."/>
            <person name="Szostak M.P."/>
            <person name="Ressel L."/>
            <person name="Calabuig P."/>
            <person name="Catania S."/>
            <person name="Gobbo F."/>
            <person name="Timofte D."/>
            <person name="Poveda J.B."/>
        </authorList>
    </citation>
    <scope>NUCLEOTIDE SEQUENCE [LARGE SCALE GENOMIC DNA]</scope>
    <source>
        <strain evidence="2">T158</strain>
    </source>
</reference>
<accession>A0ABT5GA83</accession>
<dbReference type="InterPro" id="IPR035319">
    <property type="entry name" value="DUF5378"/>
</dbReference>
<feature type="transmembrane region" description="Helical" evidence="1">
    <location>
        <begin position="230"/>
        <end position="248"/>
    </location>
</feature>
<dbReference type="Pfam" id="PF17349">
    <property type="entry name" value="DUF5378"/>
    <property type="match status" value="1"/>
</dbReference>
<feature type="transmembrane region" description="Helical" evidence="1">
    <location>
        <begin position="76"/>
        <end position="97"/>
    </location>
</feature>
<evidence type="ECO:0000313" key="2">
    <source>
        <dbReference type="EMBL" id="MDC4181877.1"/>
    </source>
</evidence>
<protein>
    <submittedName>
        <fullName evidence="2">DUF5378 domain-containing protein</fullName>
    </submittedName>
</protein>
<feature type="transmembrane region" description="Helical" evidence="1">
    <location>
        <begin position="147"/>
        <end position="166"/>
    </location>
</feature>
<name>A0ABT5GA83_9MOLU</name>
<evidence type="ECO:0000313" key="3">
    <source>
        <dbReference type="Proteomes" id="UP001220940"/>
    </source>
</evidence>
<feature type="transmembrane region" description="Helical" evidence="1">
    <location>
        <begin position="178"/>
        <end position="195"/>
    </location>
</feature>
<dbReference type="RefSeq" id="WP_255034708.1">
    <property type="nucleotide sequence ID" value="NZ_CP101414.1"/>
</dbReference>
<sequence>MKLGSILMIVVTLWFLLIIFTSRFFKRFENNRWFWFIIGGFMFFYMLIARQVQFIIPSWNASDDGSTIAVSIRHSRLLLLDICPFFSIFAGLCLMFIKNKKIVRSLAPIALFGGLITLYGELFRLANRYSGLDVYRFIFIGFDNDQIYFMLHVMTTSVALMLLCWTTEWSPRDILNQYLFMAIYVSYIIACTQLDRKVLANSNGIIPTDWYPGGEYQSVANILKVPFPQVIPVGVMIALVSINIIWGIRYGIQELNRKIIQPKLANKKQFKLDIKLLVKNLKYSYLNWRKNNNKKSVI</sequence>
<feature type="transmembrane region" description="Helical" evidence="1">
    <location>
        <begin position="109"/>
        <end position="127"/>
    </location>
</feature>
<keyword evidence="1" id="KW-1133">Transmembrane helix</keyword>